<dbReference type="InterPro" id="IPR001810">
    <property type="entry name" value="F-box_dom"/>
</dbReference>
<dbReference type="SUPFAM" id="SSF81383">
    <property type="entry name" value="F-box domain"/>
    <property type="match status" value="1"/>
</dbReference>
<organism evidence="2 3">
    <name type="scientific">Coprinellus micaceus</name>
    <name type="common">Glistening ink-cap mushroom</name>
    <name type="synonym">Coprinus micaceus</name>
    <dbReference type="NCBI Taxonomy" id="71717"/>
    <lineage>
        <taxon>Eukaryota</taxon>
        <taxon>Fungi</taxon>
        <taxon>Dikarya</taxon>
        <taxon>Basidiomycota</taxon>
        <taxon>Agaricomycotina</taxon>
        <taxon>Agaricomycetes</taxon>
        <taxon>Agaricomycetidae</taxon>
        <taxon>Agaricales</taxon>
        <taxon>Agaricineae</taxon>
        <taxon>Psathyrellaceae</taxon>
        <taxon>Coprinellus</taxon>
    </lineage>
</organism>
<dbReference type="InterPro" id="IPR036047">
    <property type="entry name" value="F-box-like_dom_sf"/>
</dbReference>
<dbReference type="SMART" id="SM00256">
    <property type="entry name" value="FBOX"/>
    <property type="match status" value="1"/>
</dbReference>
<dbReference type="OrthoDB" id="2920273at2759"/>
<dbReference type="Proteomes" id="UP000298030">
    <property type="component" value="Unassembled WGS sequence"/>
</dbReference>
<proteinExistence type="predicted"/>
<gene>
    <name evidence="2" type="ORF">FA13DRAFT_1819236</name>
</gene>
<name>A0A4Y7SJQ4_COPMI</name>
<comment type="caution">
    <text evidence="2">The sequence shown here is derived from an EMBL/GenBank/DDBJ whole genome shotgun (WGS) entry which is preliminary data.</text>
</comment>
<dbReference type="PROSITE" id="PS50181">
    <property type="entry name" value="FBOX"/>
    <property type="match status" value="1"/>
</dbReference>
<protein>
    <recommendedName>
        <fullName evidence="1">F-box domain-containing protein</fullName>
    </recommendedName>
</protein>
<accession>A0A4Y7SJQ4</accession>
<reference evidence="2 3" key="1">
    <citation type="journal article" date="2019" name="Nat. Ecol. Evol.">
        <title>Megaphylogeny resolves global patterns of mushroom evolution.</title>
        <authorList>
            <person name="Varga T."/>
            <person name="Krizsan K."/>
            <person name="Foldi C."/>
            <person name="Dima B."/>
            <person name="Sanchez-Garcia M."/>
            <person name="Sanchez-Ramirez S."/>
            <person name="Szollosi G.J."/>
            <person name="Szarkandi J.G."/>
            <person name="Papp V."/>
            <person name="Albert L."/>
            <person name="Andreopoulos W."/>
            <person name="Angelini C."/>
            <person name="Antonin V."/>
            <person name="Barry K.W."/>
            <person name="Bougher N.L."/>
            <person name="Buchanan P."/>
            <person name="Buyck B."/>
            <person name="Bense V."/>
            <person name="Catcheside P."/>
            <person name="Chovatia M."/>
            <person name="Cooper J."/>
            <person name="Damon W."/>
            <person name="Desjardin D."/>
            <person name="Finy P."/>
            <person name="Geml J."/>
            <person name="Haridas S."/>
            <person name="Hughes K."/>
            <person name="Justo A."/>
            <person name="Karasinski D."/>
            <person name="Kautmanova I."/>
            <person name="Kiss B."/>
            <person name="Kocsube S."/>
            <person name="Kotiranta H."/>
            <person name="LaButti K.M."/>
            <person name="Lechner B.E."/>
            <person name="Liimatainen K."/>
            <person name="Lipzen A."/>
            <person name="Lukacs Z."/>
            <person name="Mihaltcheva S."/>
            <person name="Morgado L.N."/>
            <person name="Niskanen T."/>
            <person name="Noordeloos M.E."/>
            <person name="Ohm R.A."/>
            <person name="Ortiz-Santana B."/>
            <person name="Ovrebo C."/>
            <person name="Racz N."/>
            <person name="Riley R."/>
            <person name="Savchenko A."/>
            <person name="Shiryaev A."/>
            <person name="Soop K."/>
            <person name="Spirin V."/>
            <person name="Szebenyi C."/>
            <person name="Tomsovsky M."/>
            <person name="Tulloss R.E."/>
            <person name="Uehling J."/>
            <person name="Grigoriev I.V."/>
            <person name="Vagvolgyi C."/>
            <person name="Papp T."/>
            <person name="Martin F.M."/>
            <person name="Miettinen O."/>
            <person name="Hibbett D.S."/>
            <person name="Nagy L.G."/>
        </authorList>
    </citation>
    <scope>NUCLEOTIDE SEQUENCE [LARGE SCALE GENOMIC DNA]</scope>
    <source>
        <strain evidence="2 3">FP101781</strain>
    </source>
</reference>
<keyword evidence="3" id="KW-1185">Reference proteome</keyword>
<dbReference type="Pfam" id="PF00646">
    <property type="entry name" value="F-box"/>
    <property type="match status" value="1"/>
</dbReference>
<feature type="domain" description="F-box" evidence="1">
    <location>
        <begin position="22"/>
        <end position="68"/>
    </location>
</feature>
<sequence length="533" mass="59260">MDPVTKSALPSSSPGPWNPGLCFDDLHLPNDLWIEVAVELDPLDVLALSKACRALHSLLTEKSIWIRILRSTMKRLGPFIPSYSLPSMSVRELQRAATGPRRWERVLQAQGVPHAWLPEAKPLDPFLLKKRDMRFSNDYVHLVPGGRFMFTMEIQHGRFDPLSGDTSEYGATIVLWDMGCPGDASFTEPARVADYNVVSEAFHPVQRLTIALDVFIAGESMLRIAVVSTRPCAQRTRIVVLQISLHSTDRAFVKLASIDIPRSFRQFYAAVLRIRGDYVLLSDSGNIYLCNYVARRVVSWRFGTMEGTFHPAHQTVVLVDRHVVVLGSTAVRSWDISLLEFLPLGNASSTELSDLPPQVFLAPPWFLLSPPHTFSLAKIPHTASPNTLLFDFFYSTWHEGIQGKAMIRFELSLDSSQAGEYRPSLMPLSTGYFPSPEYFLPGGQLSESTGVCFKISKPCPSYAYSPADPSFPPNPSSQVLAKAGDRYAVTLVPLIEGVPKAACAFSGRVICRSEVDQRAQLERESVLCVDYLA</sequence>
<dbReference type="EMBL" id="QPFP01000100">
    <property type="protein sequence ID" value="TEB21888.1"/>
    <property type="molecule type" value="Genomic_DNA"/>
</dbReference>
<dbReference type="AlphaFoldDB" id="A0A4Y7SJQ4"/>
<evidence type="ECO:0000313" key="2">
    <source>
        <dbReference type="EMBL" id="TEB21888.1"/>
    </source>
</evidence>
<evidence type="ECO:0000259" key="1">
    <source>
        <dbReference type="PROSITE" id="PS50181"/>
    </source>
</evidence>
<evidence type="ECO:0000313" key="3">
    <source>
        <dbReference type="Proteomes" id="UP000298030"/>
    </source>
</evidence>